<evidence type="ECO:0000256" key="2">
    <source>
        <dbReference type="SAM" id="SignalP"/>
    </source>
</evidence>
<keyword evidence="2" id="KW-0732">Signal</keyword>
<dbReference type="AlphaFoldDB" id="G0NBS3"/>
<dbReference type="HOGENOM" id="CLU_1556636_0_0_1"/>
<keyword evidence="1" id="KW-0472">Membrane</keyword>
<evidence type="ECO:0000256" key="1">
    <source>
        <dbReference type="SAM" id="Phobius"/>
    </source>
</evidence>
<reference evidence="4" key="1">
    <citation type="submission" date="2011-07" db="EMBL/GenBank/DDBJ databases">
        <authorList>
            <consortium name="Caenorhabditis brenneri Sequencing and Analysis Consortium"/>
            <person name="Wilson R.K."/>
        </authorList>
    </citation>
    <scope>NUCLEOTIDE SEQUENCE [LARGE SCALE GENOMIC DNA]</scope>
    <source>
        <strain evidence="4">PB2801</strain>
    </source>
</reference>
<dbReference type="InParanoid" id="G0NBS3"/>
<proteinExistence type="predicted"/>
<protein>
    <recommendedName>
        <fullName evidence="5">Serpentine receptor class gamma</fullName>
    </recommendedName>
</protein>
<dbReference type="EMBL" id="GL379859">
    <property type="protein sequence ID" value="EGT57088.1"/>
    <property type="molecule type" value="Genomic_DNA"/>
</dbReference>
<organism evidence="4">
    <name type="scientific">Caenorhabditis brenneri</name>
    <name type="common">Nematode worm</name>
    <dbReference type="NCBI Taxonomy" id="135651"/>
    <lineage>
        <taxon>Eukaryota</taxon>
        <taxon>Metazoa</taxon>
        <taxon>Ecdysozoa</taxon>
        <taxon>Nematoda</taxon>
        <taxon>Chromadorea</taxon>
        <taxon>Rhabditida</taxon>
        <taxon>Rhabditina</taxon>
        <taxon>Rhabditomorpha</taxon>
        <taxon>Rhabditoidea</taxon>
        <taxon>Rhabditidae</taxon>
        <taxon>Peloderinae</taxon>
        <taxon>Caenorhabditis</taxon>
    </lineage>
</organism>
<feature type="transmembrane region" description="Helical" evidence="1">
    <location>
        <begin position="51"/>
        <end position="71"/>
    </location>
</feature>
<sequence length="172" mass="19974">MVFWISLCFILAISTSVSAIWSSQVQRQYIQDIGFVAVGVRGGLHMLINRLYYLLPFCSIICYFIMFHHFKRVGQQSSNLAVSSQNSGPRKIFVQMITASCYGAMAIFVEFVYFFGLYEWSYEHQLIFINLVTISNYLPEMSFPFLLLLQLIRIPNRIHMMLGSEIRNQNIT</sequence>
<evidence type="ECO:0000313" key="3">
    <source>
        <dbReference type="EMBL" id="EGT57088.1"/>
    </source>
</evidence>
<keyword evidence="1" id="KW-1133">Transmembrane helix</keyword>
<dbReference type="Proteomes" id="UP000008068">
    <property type="component" value="Unassembled WGS sequence"/>
</dbReference>
<feature type="transmembrane region" description="Helical" evidence="1">
    <location>
        <begin position="127"/>
        <end position="152"/>
    </location>
</feature>
<feature type="chain" id="PRO_5003405533" description="Serpentine receptor class gamma" evidence="2">
    <location>
        <begin position="20"/>
        <end position="172"/>
    </location>
</feature>
<evidence type="ECO:0000313" key="4">
    <source>
        <dbReference type="Proteomes" id="UP000008068"/>
    </source>
</evidence>
<keyword evidence="1" id="KW-0812">Transmembrane</keyword>
<accession>G0NBS3</accession>
<name>G0NBS3_CAEBE</name>
<evidence type="ECO:0008006" key="5">
    <source>
        <dbReference type="Google" id="ProtNLM"/>
    </source>
</evidence>
<feature type="transmembrane region" description="Helical" evidence="1">
    <location>
        <begin position="92"/>
        <end position="115"/>
    </location>
</feature>
<keyword evidence="4" id="KW-1185">Reference proteome</keyword>
<feature type="signal peptide" evidence="2">
    <location>
        <begin position="1"/>
        <end position="19"/>
    </location>
</feature>
<gene>
    <name evidence="3" type="ORF">CAEBREN_15168</name>
</gene>